<evidence type="ECO:0000256" key="1">
    <source>
        <dbReference type="ARBA" id="ARBA00009856"/>
    </source>
</evidence>
<accession>A0A8T1EHU1</accession>
<organism evidence="5 6">
    <name type="scientific">Phytophthora cactorum</name>
    <dbReference type="NCBI Taxonomy" id="29920"/>
    <lineage>
        <taxon>Eukaryota</taxon>
        <taxon>Sar</taxon>
        <taxon>Stramenopiles</taxon>
        <taxon>Oomycota</taxon>
        <taxon>Peronosporomycetes</taxon>
        <taxon>Peronosporales</taxon>
        <taxon>Peronosporaceae</taxon>
        <taxon>Phytophthora</taxon>
    </lineage>
</organism>
<sequence>MMYPATTRGPSSRVAVDLGETDVRHDDGWPTNESNQLPSSGSPQPANAPRARSYWRRRYEMWARSDDDENRTRKAYAPGTIAMLPIPMQIAFRRKMLSIFALQLMVLTALVASLTYDSRLSEWTHNTFKKTLDLLGPLIGSIAALGAIYFVRTRFPLNWVMVAAFSVVLSLLVAGVQTWLDTPAGLFCCGFTFVTVCVMIVLSGLSYRYHGDAIPSGPSAGLQPDTDGEVVLRSSLVSGCIAFAVSGIISGILYGILGGSDDFVSFRALGYSLALELVLIVWFSYDASSMYSIMTPDEYMSGVVYFYVDLIVLTCAAFFLAGIMFVAAMFCPTASFGYCNCNGCLCFSRARQQEENDGAGVIPYDVDEDGTISYDQSILEVPSSLSVHCNTPRLMQQMATLLACFRVLLMEHEWQQVSRRRRGKPRNGGSRPQFVRSKAFNAATNVGEEEVEPVPEVSADKQTQIIRRVGAIAEVLRDSLLLQDALRVIVEHFELNAAKKSLDKDVEGDDTEEETNYSPTLVGYGLGSFCASSNAVHQLGFLVALIGALDGRKLTSDVHKIPHCAEIFDPAMNKNDAAIAEHFQLKVIQENEHGRRRVDSNSVFFMPHCGKTLYQNVLACNWGPAIKRLVIIGNSFSAYGDRVLAAKEREELLLVSVLPYLKEVPLPCGVAKSHEDFARYEAAFNDLSVHRFPSALLDRALKDDKLLNEKMTAVATTGPPLVLSAK</sequence>
<feature type="transmembrane region" description="Helical" evidence="3">
    <location>
        <begin position="184"/>
        <end position="209"/>
    </location>
</feature>
<name>A0A8T1EHU1_9STRA</name>
<dbReference type="GO" id="GO:0005737">
    <property type="term" value="C:cytoplasm"/>
    <property type="evidence" value="ECO:0007669"/>
    <property type="project" value="TreeGrafter"/>
</dbReference>
<evidence type="ECO:0000259" key="4">
    <source>
        <dbReference type="Pfam" id="PF07985"/>
    </source>
</evidence>
<feature type="transmembrane region" description="Helical" evidence="3">
    <location>
        <begin position="96"/>
        <end position="114"/>
    </location>
</feature>
<gene>
    <name evidence="5" type="ORF">PC117_g2150</name>
</gene>
<evidence type="ECO:0000256" key="2">
    <source>
        <dbReference type="SAM" id="MobiDB-lite"/>
    </source>
</evidence>
<evidence type="ECO:0000313" key="5">
    <source>
        <dbReference type="EMBL" id="KAG2953254.1"/>
    </source>
</evidence>
<dbReference type="VEuPathDB" id="FungiDB:PC110_g5182"/>
<dbReference type="Proteomes" id="UP000736787">
    <property type="component" value="Unassembled WGS sequence"/>
</dbReference>
<evidence type="ECO:0000256" key="3">
    <source>
        <dbReference type="SAM" id="Phobius"/>
    </source>
</evidence>
<feature type="transmembrane region" description="Helical" evidence="3">
    <location>
        <begin position="268"/>
        <end position="285"/>
    </location>
</feature>
<feature type="transmembrane region" description="Helical" evidence="3">
    <location>
        <begin position="306"/>
        <end position="330"/>
    </location>
</feature>
<feature type="transmembrane region" description="Helical" evidence="3">
    <location>
        <begin position="230"/>
        <end position="256"/>
    </location>
</feature>
<dbReference type="PANTHER" id="PTHR28626">
    <property type="entry name" value="SRR1-LIKE PROTEIN"/>
    <property type="match status" value="1"/>
</dbReference>
<comment type="caution">
    <text evidence="5">The sequence shown here is derived from an EMBL/GenBank/DDBJ whole genome shotgun (WGS) entry which is preliminary data.</text>
</comment>
<feature type="domain" description="SRR1-like" evidence="4">
    <location>
        <begin position="519"/>
        <end position="690"/>
    </location>
</feature>
<keyword evidence="3" id="KW-0812">Transmembrane</keyword>
<feature type="transmembrane region" description="Helical" evidence="3">
    <location>
        <begin position="158"/>
        <end position="178"/>
    </location>
</feature>
<reference evidence="5" key="1">
    <citation type="submission" date="2018-10" db="EMBL/GenBank/DDBJ databases">
        <title>Effector identification in a new, highly contiguous assembly of the strawberry crown rot pathogen Phytophthora cactorum.</title>
        <authorList>
            <person name="Armitage A.D."/>
            <person name="Nellist C.F."/>
            <person name="Bates H."/>
            <person name="Vickerstaff R.J."/>
            <person name="Harrison R.J."/>
        </authorList>
    </citation>
    <scope>NUCLEOTIDE SEQUENCE</scope>
    <source>
        <strain evidence="5">4040</strain>
    </source>
</reference>
<dbReference type="Pfam" id="PF07985">
    <property type="entry name" value="SRR1"/>
    <property type="match status" value="1"/>
</dbReference>
<dbReference type="AlphaFoldDB" id="A0A8T1EHU1"/>
<comment type="similarity">
    <text evidence="1">Belongs to the SRR1 family.</text>
</comment>
<keyword evidence="3" id="KW-1133">Transmembrane helix</keyword>
<feature type="transmembrane region" description="Helical" evidence="3">
    <location>
        <begin position="134"/>
        <end position="151"/>
    </location>
</feature>
<feature type="compositionally biased region" description="Polar residues" evidence="2">
    <location>
        <begin position="31"/>
        <end position="45"/>
    </location>
</feature>
<dbReference type="VEuPathDB" id="FungiDB:PC110_g5181"/>
<protein>
    <recommendedName>
        <fullName evidence="4">SRR1-like domain-containing protein</fullName>
    </recommendedName>
</protein>
<evidence type="ECO:0000313" key="6">
    <source>
        <dbReference type="Proteomes" id="UP000736787"/>
    </source>
</evidence>
<proteinExistence type="inferred from homology"/>
<dbReference type="InterPro" id="IPR012942">
    <property type="entry name" value="SRR1-like"/>
</dbReference>
<dbReference type="PANTHER" id="PTHR28626:SF3">
    <property type="entry name" value="SRR1-LIKE PROTEIN"/>
    <property type="match status" value="1"/>
</dbReference>
<dbReference type="EMBL" id="RCMK01000027">
    <property type="protein sequence ID" value="KAG2953254.1"/>
    <property type="molecule type" value="Genomic_DNA"/>
</dbReference>
<dbReference type="GO" id="GO:0005634">
    <property type="term" value="C:nucleus"/>
    <property type="evidence" value="ECO:0007669"/>
    <property type="project" value="TreeGrafter"/>
</dbReference>
<keyword evidence="3" id="KW-0472">Membrane</keyword>
<feature type="region of interest" description="Disordered" evidence="2">
    <location>
        <begin position="1"/>
        <end position="51"/>
    </location>
</feature>
<dbReference type="InterPro" id="IPR040044">
    <property type="entry name" value="SRR1L"/>
</dbReference>